<dbReference type="PANTHER" id="PTHR30595:SF6">
    <property type="entry name" value="SCHLAFEN ALBA-2 DOMAIN-CONTAINING PROTEIN"/>
    <property type="match status" value="1"/>
</dbReference>
<reference evidence="1 2" key="1">
    <citation type="submission" date="2020-10" db="EMBL/GenBank/DDBJ databases">
        <title>Genome sequencing of Bifidobacterium longum subsp. longum KCTC 5915.</title>
        <authorList>
            <person name="Kim J."/>
        </authorList>
    </citation>
    <scope>NUCLEOTIDE SEQUENCE [LARGE SCALE GENOMIC DNA]</scope>
    <source>
        <strain evidence="1 2">KCTC 5915</strain>
    </source>
</reference>
<keyword evidence="1" id="KW-0547">Nucleotide-binding</keyword>
<keyword evidence="1" id="KW-0378">Hydrolase</keyword>
<dbReference type="Proteomes" id="UP000593918">
    <property type="component" value="Chromosome"/>
</dbReference>
<protein>
    <submittedName>
        <fullName evidence="1">DNA helicase</fullName>
    </submittedName>
</protein>
<proteinExistence type="predicted"/>
<sequence length="367" mass="41783">MTEYEIYSYEAFRRKYEDEIRIVERAEADDLNQDSLLRHELALKSERPHFARMDESHILELTSVLRNGKPTLAGIMLFSTYPQAFFPQLSIIATRIPGTQIGDTRPNEERFIDNARIEGPLDEQLRGAIAFIRKNIRTTTIISPENGERMDAAEYPIEAVRELILNALIHRDYSIHTQGMPIQLQILDDRMTIINPGSLYGRLTIDQLGTIQPDTRNPVIANALEVLRVTKNRYSGIPTVRRLASETGMAAPLFENTRGEFRATLYSPLARTTLPSVMSHEAFNRLDYQANGQRPNSRRRIRPEERNAAILQFCATPRARRQIANFIGLDSTAYAMRTYVQPLVVPGQLVLGLPDKPQSSNQTYRTA</sequence>
<name>A0A7L9ULI8_BIFLL</name>
<dbReference type="EMBL" id="CP062943">
    <property type="protein sequence ID" value="QOL55580.1"/>
    <property type="molecule type" value="Genomic_DNA"/>
</dbReference>
<dbReference type="RefSeq" id="WP_007057436.1">
    <property type="nucleotide sequence ID" value="NZ_CBCRZL010000009.1"/>
</dbReference>
<dbReference type="PANTHER" id="PTHR30595">
    <property type="entry name" value="GLPR-RELATED TRANSCRIPTIONAL REPRESSOR"/>
    <property type="match status" value="1"/>
</dbReference>
<dbReference type="GO" id="GO:0004386">
    <property type="term" value="F:helicase activity"/>
    <property type="evidence" value="ECO:0007669"/>
    <property type="project" value="UniProtKB-KW"/>
</dbReference>
<dbReference type="InterPro" id="IPR038475">
    <property type="entry name" value="RecG_C_sf"/>
</dbReference>
<dbReference type="AlphaFoldDB" id="A0A7L9ULI8"/>
<gene>
    <name evidence="1" type="ORF">BL5915_01705</name>
</gene>
<dbReference type="Gene3D" id="3.30.565.60">
    <property type="match status" value="1"/>
</dbReference>
<evidence type="ECO:0000313" key="1">
    <source>
        <dbReference type="EMBL" id="QOL55580.1"/>
    </source>
</evidence>
<dbReference type="Pfam" id="PF13749">
    <property type="entry name" value="HATPase_c_4"/>
    <property type="match status" value="1"/>
</dbReference>
<dbReference type="GeneID" id="69579062"/>
<evidence type="ECO:0000313" key="2">
    <source>
        <dbReference type="Proteomes" id="UP000593918"/>
    </source>
</evidence>
<keyword evidence="1" id="KW-0067">ATP-binding</keyword>
<organism evidence="1 2">
    <name type="scientific">Bifidobacterium longum subsp. longum</name>
    <dbReference type="NCBI Taxonomy" id="1679"/>
    <lineage>
        <taxon>Bacteria</taxon>
        <taxon>Bacillati</taxon>
        <taxon>Actinomycetota</taxon>
        <taxon>Actinomycetes</taxon>
        <taxon>Bifidobacteriales</taxon>
        <taxon>Bifidobacteriaceae</taxon>
        <taxon>Bifidobacterium</taxon>
    </lineage>
</organism>
<accession>A0A7L9ULI8</accession>
<keyword evidence="1" id="KW-0347">Helicase</keyword>